<sequence>MKNWSSLSFKSKLLAGCYGLIAVYSAALLLLLLLPGFNRLIGFIFLAVMLAASFPFVRWFERALTEPVEDLTRAALNISKGDFSRKVDATTDDALGDLGRSFNSMIDKLRGILGETGSITRQVVDTSQSIYSQNLQLKDVLQQVTVSAQELASGAGQISEEVSTISVSTKDIEQKVSNFAGSTQTMNARSEQMLSLVDKGREAVEIQGQGMKRNVEATARVSDTIRTLAEQTAGISKITKAISEIAEQTNLLSLNASIEAARAGEQGRGFAVVAQEVRKLAEEATTQTREVFGLVTAIESGIRQALSHIEVNEEAVGRQTELIQDTEAVFSDIFNAVRFISDRIGEFAEESDSMLAGARQISATMENISAITEQSAAGTEEVSASMNEQISGVLEMVSRCEQMTRSVKQLEQTIQIFKL</sequence>
<accession>A0A410X2U0</accession>
<comment type="similarity">
    <text evidence="5">Belongs to the methyl-accepting chemotaxis (MCP) protein family.</text>
</comment>
<dbReference type="PANTHER" id="PTHR32089">
    <property type="entry name" value="METHYL-ACCEPTING CHEMOTAXIS PROTEIN MCPB"/>
    <property type="match status" value="1"/>
</dbReference>
<evidence type="ECO:0000313" key="11">
    <source>
        <dbReference type="EMBL" id="QAV20917.1"/>
    </source>
</evidence>
<keyword evidence="2" id="KW-1003">Cell membrane</keyword>
<organism evidence="11 12">
    <name type="scientific">Paenibacillus chitinolyticus</name>
    <dbReference type="NCBI Taxonomy" id="79263"/>
    <lineage>
        <taxon>Bacteria</taxon>
        <taxon>Bacillati</taxon>
        <taxon>Bacillota</taxon>
        <taxon>Bacilli</taxon>
        <taxon>Bacillales</taxon>
        <taxon>Paenibacillaceae</taxon>
        <taxon>Paenibacillus</taxon>
    </lineage>
</organism>
<keyword evidence="3 7" id="KW-0472">Membrane</keyword>
<reference evidence="11 12" key="1">
    <citation type="submission" date="2018-01" db="EMBL/GenBank/DDBJ databases">
        <title>The whole genome sequencing and assembly of Paenibacillus chitinolyticus KCCM 41400 strain.</title>
        <authorList>
            <person name="Kim J.-Y."/>
            <person name="Park M.-K."/>
            <person name="Lee Y.-J."/>
            <person name="Yi H."/>
            <person name="Bahn Y.-S."/>
            <person name="Kim J.F."/>
            <person name="Lee D.-W."/>
        </authorList>
    </citation>
    <scope>NUCLEOTIDE SEQUENCE [LARGE SCALE GENOMIC DNA]</scope>
    <source>
        <strain evidence="11 12">KCCM 41400</strain>
    </source>
</reference>
<evidence type="ECO:0000256" key="1">
    <source>
        <dbReference type="ARBA" id="ARBA00004236"/>
    </source>
</evidence>
<name>A0A410X2U0_9BACL</name>
<feature type="transmembrane region" description="Helical" evidence="7">
    <location>
        <begin position="12"/>
        <end position="34"/>
    </location>
</feature>
<feature type="domain" description="HAMP" evidence="9">
    <location>
        <begin position="62"/>
        <end position="114"/>
    </location>
</feature>
<evidence type="ECO:0000256" key="3">
    <source>
        <dbReference type="ARBA" id="ARBA00023136"/>
    </source>
</evidence>
<dbReference type="CDD" id="cd11386">
    <property type="entry name" value="MCP_signal"/>
    <property type="match status" value="1"/>
</dbReference>
<dbReference type="PROSITE" id="PS50111">
    <property type="entry name" value="CHEMOTAXIS_TRANSDUC_2"/>
    <property type="match status" value="1"/>
</dbReference>
<dbReference type="InterPro" id="IPR004089">
    <property type="entry name" value="MCPsignal_dom"/>
</dbReference>
<dbReference type="CDD" id="cd06225">
    <property type="entry name" value="HAMP"/>
    <property type="match status" value="1"/>
</dbReference>
<evidence type="ECO:0000256" key="2">
    <source>
        <dbReference type="ARBA" id="ARBA00022475"/>
    </source>
</evidence>
<evidence type="ECO:0000259" key="9">
    <source>
        <dbReference type="PROSITE" id="PS50885"/>
    </source>
</evidence>
<dbReference type="EMBL" id="CP026520">
    <property type="protein sequence ID" value="QAV20917.1"/>
    <property type="molecule type" value="Genomic_DNA"/>
</dbReference>
<dbReference type="GO" id="GO:0007165">
    <property type="term" value="P:signal transduction"/>
    <property type="evidence" value="ECO:0007669"/>
    <property type="project" value="UniProtKB-KW"/>
</dbReference>
<dbReference type="Pfam" id="PF00015">
    <property type="entry name" value="MCPsignal"/>
    <property type="match status" value="1"/>
</dbReference>
<dbReference type="KEGG" id="pchi:PC41400_25810"/>
<comment type="subcellular location">
    <subcellularLocation>
        <location evidence="1">Cell membrane</location>
    </subcellularLocation>
</comment>
<keyword evidence="7" id="KW-0812">Transmembrane</keyword>
<dbReference type="EMBL" id="JAMDMJ010000042">
    <property type="protein sequence ID" value="MCY9599323.1"/>
    <property type="molecule type" value="Genomic_DNA"/>
</dbReference>
<dbReference type="AlphaFoldDB" id="A0A410X2U0"/>
<gene>
    <name evidence="10" type="ORF">M5X16_26635</name>
    <name evidence="11" type="ORF">PC41400_25810</name>
</gene>
<dbReference type="OrthoDB" id="2489132at2"/>
<evidence type="ECO:0000256" key="7">
    <source>
        <dbReference type="SAM" id="Phobius"/>
    </source>
</evidence>
<evidence type="ECO:0000259" key="8">
    <source>
        <dbReference type="PROSITE" id="PS50111"/>
    </source>
</evidence>
<proteinExistence type="inferred from homology"/>
<dbReference type="SMART" id="SM00283">
    <property type="entry name" value="MA"/>
    <property type="match status" value="1"/>
</dbReference>
<feature type="domain" description="Methyl-accepting transducer" evidence="8">
    <location>
        <begin position="133"/>
        <end position="383"/>
    </location>
</feature>
<dbReference type="SMART" id="SM00304">
    <property type="entry name" value="HAMP"/>
    <property type="match status" value="1"/>
</dbReference>
<keyword evidence="4 6" id="KW-0807">Transducer</keyword>
<evidence type="ECO:0000313" key="10">
    <source>
        <dbReference type="EMBL" id="MCY9599323.1"/>
    </source>
</evidence>
<dbReference type="SUPFAM" id="SSF58104">
    <property type="entry name" value="Methyl-accepting chemotaxis protein (MCP) signaling domain"/>
    <property type="match status" value="1"/>
</dbReference>
<feature type="transmembrane region" description="Helical" evidence="7">
    <location>
        <begin position="40"/>
        <end position="57"/>
    </location>
</feature>
<protein>
    <submittedName>
        <fullName evidence="11">Methyl-accepting chemotaxis protein</fullName>
    </submittedName>
</protein>
<evidence type="ECO:0000313" key="12">
    <source>
        <dbReference type="Proteomes" id="UP000288943"/>
    </source>
</evidence>
<dbReference type="GO" id="GO:0005886">
    <property type="term" value="C:plasma membrane"/>
    <property type="evidence" value="ECO:0007669"/>
    <property type="project" value="UniProtKB-SubCell"/>
</dbReference>
<dbReference type="PROSITE" id="PS50885">
    <property type="entry name" value="HAMP"/>
    <property type="match status" value="1"/>
</dbReference>
<keyword evidence="13" id="KW-1185">Reference proteome</keyword>
<dbReference type="PANTHER" id="PTHR32089:SF112">
    <property type="entry name" value="LYSOZYME-LIKE PROTEIN-RELATED"/>
    <property type="match status" value="1"/>
</dbReference>
<reference evidence="10 13" key="2">
    <citation type="submission" date="2022-05" db="EMBL/GenBank/DDBJ databases">
        <title>Genome Sequencing of Bee-Associated Microbes.</title>
        <authorList>
            <person name="Dunlap C."/>
        </authorList>
    </citation>
    <scope>NUCLEOTIDE SEQUENCE [LARGE SCALE GENOMIC DNA]</scope>
    <source>
        <strain evidence="10 13">NRRL B-23120</strain>
    </source>
</reference>
<evidence type="ECO:0000256" key="6">
    <source>
        <dbReference type="PROSITE-ProRule" id="PRU00284"/>
    </source>
</evidence>
<dbReference type="InterPro" id="IPR003660">
    <property type="entry name" value="HAMP_dom"/>
</dbReference>
<dbReference type="GeneID" id="95378212"/>
<evidence type="ECO:0000256" key="5">
    <source>
        <dbReference type="ARBA" id="ARBA00029447"/>
    </source>
</evidence>
<dbReference type="RefSeq" id="WP_042233559.1">
    <property type="nucleotide sequence ID" value="NZ_CP026520.1"/>
</dbReference>
<evidence type="ECO:0000256" key="4">
    <source>
        <dbReference type="ARBA" id="ARBA00023224"/>
    </source>
</evidence>
<evidence type="ECO:0000313" key="13">
    <source>
        <dbReference type="Proteomes" id="UP001527202"/>
    </source>
</evidence>
<dbReference type="Gene3D" id="1.10.287.950">
    <property type="entry name" value="Methyl-accepting chemotaxis protein"/>
    <property type="match status" value="1"/>
</dbReference>
<dbReference type="Proteomes" id="UP001527202">
    <property type="component" value="Unassembled WGS sequence"/>
</dbReference>
<dbReference type="Proteomes" id="UP000288943">
    <property type="component" value="Chromosome"/>
</dbReference>
<dbReference type="Pfam" id="PF00672">
    <property type="entry name" value="HAMP"/>
    <property type="match status" value="1"/>
</dbReference>
<keyword evidence="7" id="KW-1133">Transmembrane helix</keyword>